<keyword evidence="1 4" id="KW-0479">Metal-binding</keyword>
<dbReference type="PROSITE" id="PS50103">
    <property type="entry name" value="ZF_C3H1"/>
    <property type="match status" value="2"/>
</dbReference>
<dbReference type="EMBL" id="BLQM01000549">
    <property type="protein sequence ID" value="GMH94202.1"/>
    <property type="molecule type" value="Genomic_DNA"/>
</dbReference>
<evidence type="ECO:0000313" key="7">
    <source>
        <dbReference type="Proteomes" id="UP001162640"/>
    </source>
</evidence>
<evidence type="ECO:0000256" key="1">
    <source>
        <dbReference type="ARBA" id="ARBA00022723"/>
    </source>
</evidence>
<evidence type="ECO:0000256" key="2">
    <source>
        <dbReference type="ARBA" id="ARBA00022771"/>
    </source>
</evidence>
<feature type="zinc finger region" description="C3H1-type" evidence="4">
    <location>
        <begin position="230"/>
        <end position="257"/>
    </location>
</feature>
<evidence type="ECO:0000259" key="5">
    <source>
        <dbReference type="PROSITE" id="PS50103"/>
    </source>
</evidence>
<feature type="zinc finger region" description="C3H1-type" evidence="4">
    <location>
        <begin position="200"/>
        <end position="222"/>
    </location>
</feature>
<dbReference type="SMART" id="SM00356">
    <property type="entry name" value="ZnF_C3H1"/>
    <property type="match status" value="2"/>
</dbReference>
<proteinExistence type="predicted"/>
<accession>A0A9W7EXL1</accession>
<feature type="domain" description="C3H1-type" evidence="5">
    <location>
        <begin position="230"/>
        <end position="257"/>
    </location>
</feature>
<dbReference type="GO" id="GO:0008270">
    <property type="term" value="F:zinc ion binding"/>
    <property type="evidence" value="ECO:0007669"/>
    <property type="project" value="UniProtKB-KW"/>
</dbReference>
<reference evidence="7" key="1">
    <citation type="journal article" date="2023" name="Commun. Biol.">
        <title>Genome analysis of Parmales, the sister group of diatoms, reveals the evolutionary specialization of diatoms from phago-mixotrophs to photoautotrophs.</title>
        <authorList>
            <person name="Ban H."/>
            <person name="Sato S."/>
            <person name="Yoshikawa S."/>
            <person name="Yamada K."/>
            <person name="Nakamura Y."/>
            <person name="Ichinomiya M."/>
            <person name="Sato N."/>
            <person name="Blanc-Mathieu R."/>
            <person name="Endo H."/>
            <person name="Kuwata A."/>
            <person name="Ogata H."/>
        </authorList>
    </citation>
    <scope>NUCLEOTIDE SEQUENCE [LARGE SCALE GENOMIC DNA]</scope>
</reference>
<dbReference type="InterPro" id="IPR000571">
    <property type="entry name" value="Znf_CCCH"/>
</dbReference>
<dbReference type="AlphaFoldDB" id="A0A9W7EXL1"/>
<keyword evidence="3 4" id="KW-0862">Zinc</keyword>
<organism evidence="6 7">
    <name type="scientific">Triparma laevis f. inornata</name>
    <dbReference type="NCBI Taxonomy" id="1714386"/>
    <lineage>
        <taxon>Eukaryota</taxon>
        <taxon>Sar</taxon>
        <taxon>Stramenopiles</taxon>
        <taxon>Ochrophyta</taxon>
        <taxon>Bolidophyceae</taxon>
        <taxon>Parmales</taxon>
        <taxon>Triparmaceae</taxon>
        <taxon>Triparma</taxon>
    </lineage>
</organism>
<protein>
    <recommendedName>
        <fullName evidence="5">C3H1-type domain-containing protein</fullName>
    </recommendedName>
</protein>
<comment type="caution">
    <text evidence="6">The sequence shown here is derived from an EMBL/GenBank/DDBJ whole genome shotgun (WGS) entry which is preliminary data.</text>
</comment>
<evidence type="ECO:0000256" key="4">
    <source>
        <dbReference type="PROSITE-ProRule" id="PRU00723"/>
    </source>
</evidence>
<evidence type="ECO:0000256" key="3">
    <source>
        <dbReference type="ARBA" id="ARBA00022833"/>
    </source>
</evidence>
<dbReference type="Proteomes" id="UP001162640">
    <property type="component" value="Unassembled WGS sequence"/>
</dbReference>
<evidence type="ECO:0000313" key="6">
    <source>
        <dbReference type="EMBL" id="GMH94202.1"/>
    </source>
</evidence>
<feature type="domain" description="C3H1-type" evidence="5">
    <location>
        <begin position="200"/>
        <end position="222"/>
    </location>
</feature>
<sequence length="268" mass="30248">MNLPKSCLACSSSSKDCFSQTQWSKSAFLARICKKCVDVFITDSIVNSVFNFNPQATINGWEDAGVQERRGFATLGGGAGVKFVKEVEGHVQTITFWPSTGTVESSLNHPAAIKQKQFYRNASVGNVKYFLGTLFARPRLHTEVGYFFADDGKFDDQSYEEYEAQHADAVSRTRGLSQRGKPKKSLHPLSFYKDQKLDDICNLYAKGLCWFGDNCRRAHDPPGIEQKPREMTNEICKNFKLGACRFEDRCVRIHEKPRGEDFCPVVDK</sequence>
<dbReference type="Gene3D" id="3.30.1370.210">
    <property type="match status" value="1"/>
</dbReference>
<dbReference type="InterPro" id="IPR036855">
    <property type="entry name" value="Znf_CCCH_sf"/>
</dbReference>
<name>A0A9W7EXL1_9STRA</name>
<keyword evidence="2 4" id="KW-0863">Zinc-finger</keyword>
<gene>
    <name evidence="6" type="ORF">TL16_g12838</name>
</gene>
<dbReference type="SUPFAM" id="SSF90229">
    <property type="entry name" value="CCCH zinc finger"/>
    <property type="match status" value="1"/>
</dbReference>
<dbReference type="Pfam" id="PF00642">
    <property type="entry name" value="zf-CCCH"/>
    <property type="match status" value="1"/>
</dbReference>